<dbReference type="Proteomes" id="UP000632339">
    <property type="component" value="Unassembled WGS sequence"/>
</dbReference>
<comment type="caution">
    <text evidence="6">The sequence shown here is derived from an EMBL/GenBank/DDBJ whole genome shotgun (WGS) entry which is preliminary data.</text>
</comment>
<dbReference type="RefSeq" id="WP_019941409.1">
    <property type="nucleotide sequence ID" value="NZ_BMLI01000001.1"/>
</dbReference>
<dbReference type="InterPro" id="IPR036890">
    <property type="entry name" value="HATPase_C_sf"/>
</dbReference>
<protein>
    <recommendedName>
        <fullName evidence="5">HD-CE domain-containing protein</fullName>
    </recommendedName>
</protein>
<keyword evidence="2" id="KW-0547">Nucleotide-binding</keyword>
<dbReference type="PANTHER" id="PTHR11528">
    <property type="entry name" value="HEAT SHOCK PROTEIN 90 FAMILY MEMBER"/>
    <property type="match status" value="1"/>
</dbReference>
<accession>A0ABQ2HBU3</accession>
<organism evidence="6 7">
    <name type="scientific">Dyadobacter beijingensis</name>
    <dbReference type="NCBI Taxonomy" id="365489"/>
    <lineage>
        <taxon>Bacteria</taxon>
        <taxon>Pseudomonadati</taxon>
        <taxon>Bacteroidota</taxon>
        <taxon>Cytophagia</taxon>
        <taxon>Cytophagales</taxon>
        <taxon>Spirosomataceae</taxon>
        <taxon>Dyadobacter</taxon>
    </lineage>
</organism>
<gene>
    <name evidence="6" type="ORF">GCM10010967_00560</name>
</gene>
<dbReference type="Gene3D" id="3.30.565.10">
    <property type="entry name" value="Histidine kinase-like ATPase, C-terminal domain"/>
    <property type="match status" value="1"/>
</dbReference>
<dbReference type="SUPFAM" id="SSF109604">
    <property type="entry name" value="HD-domain/PDEase-like"/>
    <property type="match status" value="1"/>
</dbReference>
<reference evidence="7" key="1">
    <citation type="journal article" date="2019" name="Int. J. Syst. Evol. Microbiol.">
        <title>The Global Catalogue of Microorganisms (GCM) 10K type strain sequencing project: providing services to taxonomists for standard genome sequencing and annotation.</title>
        <authorList>
            <consortium name="The Broad Institute Genomics Platform"/>
            <consortium name="The Broad Institute Genome Sequencing Center for Infectious Disease"/>
            <person name="Wu L."/>
            <person name="Ma J."/>
        </authorList>
    </citation>
    <scope>NUCLEOTIDE SEQUENCE [LARGE SCALE GENOMIC DNA]</scope>
    <source>
        <strain evidence="7">CGMCC 1.6375</strain>
    </source>
</reference>
<dbReference type="EMBL" id="BMLI01000001">
    <property type="protein sequence ID" value="GGM72985.1"/>
    <property type="molecule type" value="Genomic_DNA"/>
</dbReference>
<dbReference type="InterPro" id="IPR056471">
    <property type="entry name" value="HD-CE"/>
</dbReference>
<feature type="domain" description="HD-CE" evidence="5">
    <location>
        <begin position="48"/>
        <end position="325"/>
    </location>
</feature>
<dbReference type="Pfam" id="PF13589">
    <property type="entry name" value="HATPase_c_3"/>
    <property type="match status" value="1"/>
</dbReference>
<dbReference type="SUPFAM" id="SSF55874">
    <property type="entry name" value="ATPase domain of HSP90 chaperone/DNA topoisomerase II/histidine kinase"/>
    <property type="match status" value="1"/>
</dbReference>
<sequence>MSIIALTTKAEKKAEYAENLGAFRGIKLLHIKDQIASILSHIGRDGIFDEYTKHDISHIDHMLNSLEWIIPEETQDSMTSADWLIIVLAIYFHDLGMLVTRDEFEKRDKSAFPNFKKDILEGHLGVNFKDKITNIKDSQKQDRFVYQEFVRKTHAERIKYWILDESNPNFETADQVAEEIKRLIGSLSYMFRRDLAFVCESHHLSDLDNFEKYKLNQPYGSLPDEEANLHYAALILRTADLLHITSDRTPSIEYRLINPVDPISQDEWAKQKAVTKVRPQIKKNKEGKTDPTIEKDTLEVIALFEKENGFFGLIAYLNYADSELKLNYKYHEQACELLPSNYKYPWRKIDDSNIETKDFEKKQFEFTLDQTKILDLLVGHTLYNNQSVVLRELIQNSIDACRLEEINKKSSTIFYEPLIQVNWNSTDRQLSFVDNGTGMDIQIIQNHLLKVGSSRYQDENFKKEFPKFSPISRFGIGLLTCFLIADDIDIVTRTQKAEKAILLKIRKVHGKYLLKYLDVATSKVEIPSHGTKINLHVRPDVDLTNIESEIRKWIIIPSCNLILNNDGETTSIGYKTPEDVLRNFLLSNDYQLDEKKIKIVQKERNGLQLAYALRYIEHFKEWTFFDFRERYTEAFVPTGICVEGIRIDFNTPGFNGRNFLAIANSCGANAPKTNVARSNIETTTESDLMLKAIYEIYLDHIQEELSNLRKLGFSISWAAKEANYLLNSFVQGYRYSNNREAKLQNQQSFETALSLTNLILTEREKIRDIVNLNQLKEQGSFWTIDCASYTSADNLVKEVKGSNTSALSLMKTLFGDGDAKIDHIDNLLCGIDDGNVLDEIILDQFQVDTIMIIPEQRRLDLRWSSSSDKIWEKVRIESDRSGAICFIQLLDINLPNNIDQIAINSSSSFFILKNSELNTYLVNLIEKLSPLTGLNKSIFSRICGLVNNFFNHQDLDKSKVEEIIAYRFERNENRGLDRLIWDQVDKRELINVILKTNFVKYDTTIWSRRVSLNPPF</sequence>
<keyword evidence="4" id="KW-0143">Chaperone</keyword>
<keyword evidence="7" id="KW-1185">Reference proteome</keyword>
<comment type="similarity">
    <text evidence="1">Belongs to the heat shock protein 90 family.</text>
</comment>
<name>A0ABQ2HBU3_9BACT</name>
<dbReference type="PRINTS" id="PR00775">
    <property type="entry name" value="HEATSHOCK90"/>
</dbReference>
<dbReference type="Pfam" id="PF24391">
    <property type="entry name" value="HD-CE"/>
    <property type="match status" value="1"/>
</dbReference>
<dbReference type="InterPro" id="IPR020575">
    <property type="entry name" value="Hsp90_N"/>
</dbReference>
<dbReference type="InterPro" id="IPR001404">
    <property type="entry name" value="Hsp90_fam"/>
</dbReference>
<evidence type="ECO:0000313" key="7">
    <source>
        <dbReference type="Proteomes" id="UP000632339"/>
    </source>
</evidence>
<evidence type="ECO:0000259" key="5">
    <source>
        <dbReference type="Pfam" id="PF24391"/>
    </source>
</evidence>
<evidence type="ECO:0000256" key="1">
    <source>
        <dbReference type="ARBA" id="ARBA00008239"/>
    </source>
</evidence>
<keyword evidence="3" id="KW-0067">ATP-binding</keyword>
<evidence type="ECO:0000256" key="2">
    <source>
        <dbReference type="ARBA" id="ARBA00022741"/>
    </source>
</evidence>
<evidence type="ECO:0000256" key="3">
    <source>
        <dbReference type="ARBA" id="ARBA00022840"/>
    </source>
</evidence>
<evidence type="ECO:0000313" key="6">
    <source>
        <dbReference type="EMBL" id="GGM72985.1"/>
    </source>
</evidence>
<proteinExistence type="inferred from homology"/>
<evidence type="ECO:0000256" key="4">
    <source>
        <dbReference type="ARBA" id="ARBA00023186"/>
    </source>
</evidence>